<accession>C6LJW8</accession>
<dbReference type="RefSeq" id="WP_006863718.1">
    <property type="nucleotide sequence ID" value="NZ_ACCL02000022.1"/>
</dbReference>
<gene>
    <name evidence="1" type="ORF">BRYFOR_08955</name>
</gene>
<evidence type="ECO:0008006" key="3">
    <source>
        <dbReference type="Google" id="ProtNLM"/>
    </source>
</evidence>
<dbReference type="STRING" id="168384.SAMN05660368_03377"/>
<reference evidence="1" key="1">
    <citation type="submission" date="2009-07" db="EMBL/GenBank/DDBJ databases">
        <authorList>
            <person name="Weinstock G."/>
            <person name="Sodergren E."/>
            <person name="Clifton S."/>
            <person name="Fulton L."/>
            <person name="Fulton B."/>
            <person name="Courtney L."/>
            <person name="Fronick C."/>
            <person name="Harrison M."/>
            <person name="Strong C."/>
            <person name="Farmer C."/>
            <person name="Delahaunty K."/>
            <person name="Markovic C."/>
            <person name="Hall O."/>
            <person name="Minx P."/>
            <person name="Tomlinson C."/>
            <person name="Mitreva M."/>
            <person name="Nelson J."/>
            <person name="Hou S."/>
            <person name="Wollam A."/>
            <person name="Pepin K.H."/>
            <person name="Johnson M."/>
            <person name="Bhonagiri V."/>
            <person name="Nash W.E."/>
            <person name="Warren W."/>
            <person name="Chinwalla A."/>
            <person name="Mardis E.R."/>
            <person name="Wilson R.K."/>
        </authorList>
    </citation>
    <scope>NUCLEOTIDE SEQUENCE [LARGE SCALE GENOMIC DNA]</scope>
    <source>
        <strain evidence="1">DSM 14469</strain>
    </source>
</reference>
<organism evidence="1 2">
    <name type="scientific">Marvinbryantia formatexigens DSM 14469</name>
    <dbReference type="NCBI Taxonomy" id="478749"/>
    <lineage>
        <taxon>Bacteria</taxon>
        <taxon>Bacillati</taxon>
        <taxon>Bacillota</taxon>
        <taxon>Clostridia</taxon>
        <taxon>Lachnospirales</taxon>
        <taxon>Lachnospiraceae</taxon>
        <taxon>Marvinbryantia</taxon>
    </lineage>
</organism>
<sequence>MANICDDDVYFFSKTNPEGLQSLWDDLEASIVICPDADKAQIGNLFKYKGIDATGLHLRGVVSYMEWNEDDILLSAEAAWTPLIEAYAAIADIYDVEFVMLSIEPGEGIYYNTDTSGKYFPDRYMVSIRDEELITPSGKRITEELEYDHPFALAEDILECFRNLGYEAESLDALKVLLKDSDIYIHEFENPNLMEYPAA</sequence>
<keyword evidence="2" id="KW-1185">Reference proteome</keyword>
<dbReference type="Proteomes" id="UP000005561">
    <property type="component" value="Unassembled WGS sequence"/>
</dbReference>
<comment type="caution">
    <text evidence="1">The sequence shown here is derived from an EMBL/GenBank/DDBJ whole genome shotgun (WGS) entry which is preliminary data.</text>
</comment>
<dbReference type="AlphaFoldDB" id="C6LJW8"/>
<name>C6LJW8_9FIRM</name>
<evidence type="ECO:0000313" key="2">
    <source>
        <dbReference type="Proteomes" id="UP000005561"/>
    </source>
</evidence>
<protein>
    <recommendedName>
        <fullName evidence="3">YubB ferredoxin-like domain-containing protein</fullName>
    </recommendedName>
</protein>
<dbReference type="eggNOG" id="ENOG50347JS">
    <property type="taxonomic scope" value="Bacteria"/>
</dbReference>
<dbReference type="OrthoDB" id="2046926at2"/>
<proteinExistence type="predicted"/>
<evidence type="ECO:0000313" key="1">
    <source>
        <dbReference type="EMBL" id="EET59046.1"/>
    </source>
</evidence>
<dbReference type="EMBL" id="ACCL02000022">
    <property type="protein sequence ID" value="EET59046.1"/>
    <property type="molecule type" value="Genomic_DNA"/>
</dbReference>